<sequence length="204" mass="23224">MEQQAANDVKLNSVINQPNHLHRHQTSDPVNSVIHSTLKNKPNFEMKTLWTMMVSAYWHGLHAGYYLSFLVIPLALVGETSLKNLMNLCANSLPTGSVSFISWLLKMRVFEYCCMGFLLLDWETTIAYWSSIYFCIHIVLIGLIIFDYFLRLILPAKAFKIVSSLDSSTVSSLSSDMFVVNNDTVGDRSSTLHSHHRPNYKSKM</sequence>
<evidence type="ECO:0000256" key="8">
    <source>
        <dbReference type="ARBA" id="ARBA00023315"/>
    </source>
</evidence>
<dbReference type="PANTHER" id="PTHR13906">
    <property type="entry name" value="PORCUPINE"/>
    <property type="match status" value="1"/>
</dbReference>
<feature type="transmembrane region" description="Helical" evidence="11">
    <location>
        <begin position="56"/>
        <end position="76"/>
    </location>
</feature>
<keyword evidence="8" id="KW-0012">Acyltransferase</keyword>
<evidence type="ECO:0000256" key="6">
    <source>
        <dbReference type="ARBA" id="ARBA00022989"/>
    </source>
</evidence>
<dbReference type="WBParaSite" id="SCUD_0000362901-mRNA-1">
    <property type="protein sequence ID" value="SCUD_0000362901-mRNA-1"/>
    <property type="gene ID" value="SCUD_0000362901"/>
</dbReference>
<dbReference type="Proteomes" id="UP000279833">
    <property type="component" value="Unassembled WGS sequence"/>
</dbReference>
<keyword evidence="7 11" id="KW-0472">Membrane</keyword>
<evidence type="ECO:0000313" key="12">
    <source>
        <dbReference type="EMBL" id="VDO83370.1"/>
    </source>
</evidence>
<keyword evidence="5 11" id="KW-0812">Transmembrane</keyword>
<dbReference type="GO" id="GO:0006661">
    <property type="term" value="P:phosphatidylinositol biosynthetic process"/>
    <property type="evidence" value="ECO:0007669"/>
    <property type="project" value="TreeGrafter"/>
</dbReference>
<keyword evidence="13" id="KW-1185">Reference proteome</keyword>
<keyword evidence="4" id="KW-0808">Transferase</keyword>
<evidence type="ECO:0000256" key="5">
    <source>
        <dbReference type="ARBA" id="ARBA00022692"/>
    </source>
</evidence>
<feature type="transmembrane region" description="Helical" evidence="11">
    <location>
        <begin position="126"/>
        <end position="150"/>
    </location>
</feature>
<gene>
    <name evidence="12" type="ORF">SCUD_LOCUS3632</name>
</gene>
<reference evidence="12 13" key="2">
    <citation type="submission" date="2018-11" db="EMBL/GenBank/DDBJ databases">
        <authorList>
            <consortium name="Pathogen Informatics"/>
        </authorList>
    </citation>
    <scope>NUCLEOTIDE SEQUENCE [LARGE SCALE GENOMIC DNA]</scope>
    <source>
        <strain evidence="12">Dakar</strain>
        <strain evidence="13">Dakar, Senegal</strain>
    </source>
</reference>
<dbReference type="Pfam" id="PF03062">
    <property type="entry name" value="MBOAT"/>
    <property type="match status" value="1"/>
</dbReference>
<keyword evidence="6 11" id="KW-1133">Transmembrane helix</keyword>
<dbReference type="STRING" id="6186.A0A183JLP8"/>
<evidence type="ECO:0000256" key="2">
    <source>
        <dbReference type="ARBA" id="ARBA00005074"/>
    </source>
</evidence>
<dbReference type="PANTHER" id="PTHR13906:SF16">
    <property type="entry name" value="LYSOPHOSPHOLIPID ACYLTRANSFERASE 7"/>
    <property type="match status" value="1"/>
</dbReference>
<comment type="pathway">
    <text evidence="9">Phospholipid metabolism.</text>
</comment>
<comment type="similarity">
    <text evidence="3">Belongs to the membrane-bound acyltransferase family.</text>
</comment>
<accession>A0A183JLP8</accession>
<proteinExistence type="inferred from homology"/>
<evidence type="ECO:0000256" key="10">
    <source>
        <dbReference type="ARBA" id="ARBA00093678"/>
    </source>
</evidence>
<protein>
    <recommendedName>
        <fullName evidence="10">Lysophospholipid acyltransferase 7</fullName>
    </recommendedName>
</protein>
<evidence type="ECO:0000256" key="11">
    <source>
        <dbReference type="SAM" id="Phobius"/>
    </source>
</evidence>
<evidence type="ECO:0000313" key="14">
    <source>
        <dbReference type="WBParaSite" id="SCUD_0000362901-mRNA-1"/>
    </source>
</evidence>
<dbReference type="GO" id="GO:0044233">
    <property type="term" value="C:mitochondria-associated endoplasmic reticulum membrane contact site"/>
    <property type="evidence" value="ECO:0007669"/>
    <property type="project" value="TreeGrafter"/>
</dbReference>
<dbReference type="GO" id="GO:0030258">
    <property type="term" value="P:lipid modification"/>
    <property type="evidence" value="ECO:0007669"/>
    <property type="project" value="TreeGrafter"/>
</dbReference>
<name>A0A183JLP8_9TREM</name>
<dbReference type="AlphaFoldDB" id="A0A183JLP8"/>
<dbReference type="GO" id="GO:0016020">
    <property type="term" value="C:membrane"/>
    <property type="evidence" value="ECO:0007669"/>
    <property type="project" value="UniProtKB-SubCell"/>
</dbReference>
<dbReference type="GO" id="GO:0071617">
    <property type="term" value="F:lysophospholipid acyltransferase activity"/>
    <property type="evidence" value="ECO:0007669"/>
    <property type="project" value="TreeGrafter"/>
</dbReference>
<dbReference type="InterPro" id="IPR004299">
    <property type="entry name" value="MBOAT_fam"/>
</dbReference>
<organism evidence="14">
    <name type="scientific">Schistosoma curassoni</name>
    <dbReference type="NCBI Taxonomy" id="6186"/>
    <lineage>
        <taxon>Eukaryota</taxon>
        <taxon>Metazoa</taxon>
        <taxon>Spiralia</taxon>
        <taxon>Lophotrochozoa</taxon>
        <taxon>Platyhelminthes</taxon>
        <taxon>Trematoda</taxon>
        <taxon>Digenea</taxon>
        <taxon>Strigeidida</taxon>
        <taxon>Schistosomatoidea</taxon>
        <taxon>Schistosomatidae</taxon>
        <taxon>Schistosoma</taxon>
    </lineage>
</organism>
<evidence type="ECO:0000256" key="3">
    <source>
        <dbReference type="ARBA" id="ARBA00010323"/>
    </source>
</evidence>
<comment type="subcellular location">
    <subcellularLocation>
        <location evidence="1">Membrane</location>
        <topology evidence="1">Multi-pass membrane protein</topology>
    </subcellularLocation>
</comment>
<reference evidence="14" key="1">
    <citation type="submission" date="2016-06" db="UniProtKB">
        <authorList>
            <consortium name="WormBaseParasite"/>
        </authorList>
    </citation>
    <scope>IDENTIFICATION</scope>
</reference>
<dbReference type="InterPro" id="IPR049941">
    <property type="entry name" value="LPLAT_7/PORCN-like"/>
</dbReference>
<evidence type="ECO:0000313" key="13">
    <source>
        <dbReference type="Proteomes" id="UP000279833"/>
    </source>
</evidence>
<comment type="pathway">
    <text evidence="2">Lipid metabolism; phospholipid metabolism.</text>
</comment>
<evidence type="ECO:0000256" key="7">
    <source>
        <dbReference type="ARBA" id="ARBA00023136"/>
    </source>
</evidence>
<evidence type="ECO:0000256" key="4">
    <source>
        <dbReference type="ARBA" id="ARBA00022679"/>
    </source>
</evidence>
<evidence type="ECO:0000256" key="9">
    <source>
        <dbReference type="ARBA" id="ARBA00025707"/>
    </source>
</evidence>
<dbReference type="EMBL" id="UZAK01004225">
    <property type="protein sequence ID" value="VDO83370.1"/>
    <property type="molecule type" value="Genomic_DNA"/>
</dbReference>
<evidence type="ECO:0000256" key="1">
    <source>
        <dbReference type="ARBA" id="ARBA00004141"/>
    </source>
</evidence>